<evidence type="ECO:0000313" key="4">
    <source>
        <dbReference type="Proteomes" id="UP001307849"/>
    </source>
</evidence>
<name>A0AAN8RM39_9PEZI</name>
<evidence type="ECO:0000313" key="3">
    <source>
        <dbReference type="EMBL" id="KAK6512984.1"/>
    </source>
</evidence>
<evidence type="ECO:0000256" key="1">
    <source>
        <dbReference type="SAM" id="MobiDB-lite"/>
    </source>
</evidence>
<dbReference type="Proteomes" id="UP001307849">
    <property type="component" value="Unassembled WGS sequence"/>
</dbReference>
<sequence>MGDASGIDAVRQSTGPRNMIGESNMLDTSNSSNLGVGSTATLDDETPVTVTEASQSSRFKPFETLPLELLTRTFQYLGTKDLASAALTCDSFCQSAIPILYSSLRLEVRTLDQEDVVIAGVNGSEQKLYTTVSQNPDLVKWLRHLSYRIEKGVVLDESLENEFRSETLNLAEFESAYITTLETEVQLFDMIVDIGIPNTLKKLTIFFNGYQNQDSFYDRIEAFDTEFLPKMLCVKDIRLEWTFTRQSHTILDAFLIVVAIWAEFLVAVPNVKSIKLHCMGQRQSLQDFRPDEDPVPQPIPQRITHVINMMDSLTLTDLRSFSAALDTVAYHQRFELVEPEIGDKSVSIFQVLNKFLERHRQQLASFSWCGPPGQEIFDGFGESQVEPLTTMKKTECLSFRMGAMDSYTIDTLLGTQYFATTIIDNRASLKSMEIGHAVTTSQ</sequence>
<dbReference type="InterPro" id="IPR036047">
    <property type="entry name" value="F-box-like_dom_sf"/>
</dbReference>
<reference evidence="3 4" key="1">
    <citation type="submission" date="2019-10" db="EMBL/GenBank/DDBJ databases">
        <authorList>
            <person name="Palmer J.M."/>
        </authorList>
    </citation>
    <scope>NUCLEOTIDE SEQUENCE [LARGE SCALE GENOMIC DNA]</scope>
    <source>
        <strain evidence="3 4">TWF506</strain>
    </source>
</reference>
<dbReference type="SUPFAM" id="SSF81383">
    <property type="entry name" value="F-box domain"/>
    <property type="match status" value="1"/>
</dbReference>
<dbReference type="AlphaFoldDB" id="A0AAN8RM39"/>
<dbReference type="Pfam" id="PF12937">
    <property type="entry name" value="F-box-like"/>
    <property type="match status" value="1"/>
</dbReference>
<evidence type="ECO:0000259" key="2">
    <source>
        <dbReference type="Pfam" id="PF12937"/>
    </source>
</evidence>
<feature type="region of interest" description="Disordered" evidence="1">
    <location>
        <begin position="1"/>
        <end position="45"/>
    </location>
</feature>
<accession>A0AAN8RM39</accession>
<comment type="caution">
    <text evidence="3">The sequence shown here is derived from an EMBL/GenBank/DDBJ whole genome shotgun (WGS) entry which is preliminary data.</text>
</comment>
<feature type="compositionally biased region" description="Polar residues" evidence="1">
    <location>
        <begin position="25"/>
        <end position="41"/>
    </location>
</feature>
<gene>
    <name evidence="3" type="ORF">TWF506_009146</name>
</gene>
<dbReference type="InterPro" id="IPR001810">
    <property type="entry name" value="F-box_dom"/>
</dbReference>
<protein>
    <recommendedName>
        <fullName evidence="2">F-box domain-containing protein</fullName>
    </recommendedName>
</protein>
<feature type="domain" description="F-box" evidence="2">
    <location>
        <begin position="62"/>
        <end position="105"/>
    </location>
</feature>
<proteinExistence type="predicted"/>
<keyword evidence="4" id="KW-1185">Reference proteome</keyword>
<organism evidence="3 4">
    <name type="scientific">Arthrobotrys conoides</name>
    <dbReference type="NCBI Taxonomy" id="74498"/>
    <lineage>
        <taxon>Eukaryota</taxon>
        <taxon>Fungi</taxon>
        <taxon>Dikarya</taxon>
        <taxon>Ascomycota</taxon>
        <taxon>Pezizomycotina</taxon>
        <taxon>Orbiliomycetes</taxon>
        <taxon>Orbiliales</taxon>
        <taxon>Orbiliaceae</taxon>
        <taxon>Arthrobotrys</taxon>
    </lineage>
</organism>
<dbReference type="EMBL" id="JAVHJM010000006">
    <property type="protein sequence ID" value="KAK6512984.1"/>
    <property type="molecule type" value="Genomic_DNA"/>
</dbReference>
<dbReference type="Gene3D" id="1.20.1280.50">
    <property type="match status" value="1"/>
</dbReference>